<reference evidence="1" key="1">
    <citation type="journal article" date="2014" name="Int. J. Syst. Evol. Microbiol.">
        <title>Complete genome sequence of Corynebacterium casei LMG S-19264T (=DSM 44701T), isolated from a smear-ripened cheese.</title>
        <authorList>
            <consortium name="US DOE Joint Genome Institute (JGI-PGF)"/>
            <person name="Walter F."/>
            <person name="Albersmeier A."/>
            <person name="Kalinowski J."/>
            <person name="Ruckert C."/>
        </authorList>
    </citation>
    <scope>NUCLEOTIDE SEQUENCE</scope>
    <source>
        <strain evidence="1">KCTC 23430</strain>
    </source>
</reference>
<evidence type="ECO:0000313" key="1">
    <source>
        <dbReference type="EMBL" id="GHD38286.1"/>
    </source>
</evidence>
<dbReference type="Proteomes" id="UP000644693">
    <property type="component" value="Unassembled WGS sequence"/>
</dbReference>
<organism evidence="1 2">
    <name type="scientific">Parahalioglobus pacificus</name>
    <dbReference type="NCBI Taxonomy" id="930806"/>
    <lineage>
        <taxon>Bacteria</taxon>
        <taxon>Pseudomonadati</taxon>
        <taxon>Pseudomonadota</taxon>
        <taxon>Gammaproteobacteria</taxon>
        <taxon>Cellvibrionales</taxon>
        <taxon>Halieaceae</taxon>
        <taxon>Parahalioglobus</taxon>
    </lineage>
</organism>
<evidence type="ECO:0000313" key="2">
    <source>
        <dbReference type="Proteomes" id="UP000644693"/>
    </source>
</evidence>
<proteinExistence type="predicted"/>
<name>A0A918XM01_9GAMM</name>
<dbReference type="AlphaFoldDB" id="A0A918XM01"/>
<keyword evidence="2" id="KW-1185">Reference proteome</keyword>
<sequence length="58" mass="6117">MPTKEFEATGRVSMKHFVEVNIADVHYTARGGGAGDCTRIRADGTAAGHLDLDLTGAQ</sequence>
<reference evidence="1" key="2">
    <citation type="submission" date="2020-09" db="EMBL/GenBank/DDBJ databases">
        <authorList>
            <person name="Sun Q."/>
            <person name="Kim S."/>
        </authorList>
    </citation>
    <scope>NUCLEOTIDE SEQUENCE</scope>
    <source>
        <strain evidence="1">KCTC 23430</strain>
    </source>
</reference>
<protein>
    <submittedName>
        <fullName evidence="1">Uncharacterized protein</fullName>
    </submittedName>
</protein>
<accession>A0A918XM01</accession>
<dbReference type="EMBL" id="BMYM01000003">
    <property type="protein sequence ID" value="GHD38286.1"/>
    <property type="molecule type" value="Genomic_DNA"/>
</dbReference>
<comment type="caution">
    <text evidence="1">The sequence shown here is derived from an EMBL/GenBank/DDBJ whole genome shotgun (WGS) entry which is preliminary data.</text>
</comment>
<gene>
    <name evidence="1" type="ORF">GCM10007053_28660</name>
</gene>